<feature type="chain" id="PRO_5018615725" description="VWFD domain-containing protein" evidence="3">
    <location>
        <begin position="23"/>
        <end position="413"/>
    </location>
</feature>
<evidence type="ECO:0000313" key="5">
    <source>
        <dbReference type="Ensembl" id="ENSMMOP00000027320.1"/>
    </source>
</evidence>
<reference evidence="5" key="2">
    <citation type="submission" date="2025-09" db="UniProtKB">
        <authorList>
            <consortium name="Ensembl"/>
        </authorList>
    </citation>
    <scope>IDENTIFICATION</scope>
</reference>
<dbReference type="InterPro" id="IPR014853">
    <property type="entry name" value="VWF/SSPO/ZAN-like_Cys-rich_dom"/>
</dbReference>
<dbReference type="OMA" id="DICATRH"/>
<dbReference type="Ensembl" id="ENSMMOT00000027785.1">
    <property type="protein sequence ID" value="ENSMMOP00000027320.1"/>
    <property type="gene ID" value="ENSMMOG00000020658.1"/>
</dbReference>
<evidence type="ECO:0000313" key="6">
    <source>
        <dbReference type="Proteomes" id="UP000261620"/>
    </source>
</evidence>
<accession>A0A3Q3XF39</accession>
<protein>
    <recommendedName>
        <fullName evidence="4">VWFD domain-containing protein</fullName>
    </recommendedName>
</protein>
<dbReference type="InterPro" id="IPR036084">
    <property type="entry name" value="Ser_inhib-like_sf"/>
</dbReference>
<dbReference type="PANTHER" id="PTHR11339">
    <property type="entry name" value="EXTRACELLULAR MATRIX GLYCOPROTEIN RELATED"/>
    <property type="match status" value="1"/>
</dbReference>
<dbReference type="SMART" id="SM00832">
    <property type="entry name" value="C8"/>
    <property type="match status" value="2"/>
</dbReference>
<dbReference type="InterPro" id="IPR001846">
    <property type="entry name" value="VWF_type-D"/>
</dbReference>
<dbReference type="CDD" id="cd19941">
    <property type="entry name" value="TIL"/>
    <property type="match status" value="1"/>
</dbReference>
<dbReference type="STRING" id="94237.ENSMMOP00000027320"/>
<keyword evidence="6" id="KW-1185">Reference proteome</keyword>
<feature type="signal peptide" evidence="3">
    <location>
        <begin position="1"/>
        <end position="22"/>
    </location>
</feature>
<dbReference type="Pfam" id="PF08742">
    <property type="entry name" value="C8"/>
    <property type="match status" value="2"/>
</dbReference>
<sequence>MHSIYHLHLFVLTSGVFRMCHSVVPPESFFENCMYDICATRHQTVVLCQAIESYADMCRAAGVFISWRWSGFCPLKCPPGSSFRSNIYLCRQPSCQDPAGPGGSCLHKPLVEGCVCDDGLILSGHKCVPLKECGCTDEDGKYRLVSVGDTWFADKNCSRRCTCEKNHNIDCRPSQCMSQQECKVVDGDCKSTSLNSFKIVAQNEERGQPKVSYVRSIRVYLSYFTVVELQKNGRVLTVQILQKTVITSGSYTLLYTDFGLQVKFNGIHHLEITVPGEYVNRLCGMCGNYNHNSSDDNLILQHPRRGKTLHPNILPSSCLPDTRVDVHHRCTSEEEKLYTARCTEVIRSDRFKPCHAVVPPDSFIGNCIYDMCEYNGMQSTLCDNVEAYAQACKSVNISWRNNTFCRKLQRNTD</sequence>
<reference evidence="5" key="1">
    <citation type="submission" date="2025-08" db="UniProtKB">
        <authorList>
            <consortium name="Ensembl"/>
        </authorList>
    </citation>
    <scope>IDENTIFICATION</scope>
</reference>
<evidence type="ECO:0000256" key="1">
    <source>
        <dbReference type="ARBA" id="ARBA00023157"/>
    </source>
</evidence>
<evidence type="ECO:0000259" key="4">
    <source>
        <dbReference type="PROSITE" id="PS51233"/>
    </source>
</evidence>
<dbReference type="Pfam" id="PF00094">
    <property type="entry name" value="VWD"/>
    <property type="match status" value="1"/>
</dbReference>
<keyword evidence="3" id="KW-0732">Signal</keyword>
<dbReference type="AlphaFoldDB" id="A0A3Q3XF39"/>
<keyword evidence="1" id="KW-1015">Disulfide bond</keyword>
<evidence type="ECO:0000256" key="2">
    <source>
        <dbReference type="ARBA" id="ARBA00023180"/>
    </source>
</evidence>
<dbReference type="GO" id="GO:0005615">
    <property type="term" value="C:extracellular space"/>
    <property type="evidence" value="ECO:0007669"/>
    <property type="project" value="TreeGrafter"/>
</dbReference>
<name>A0A3Q3XF39_MOLML</name>
<feature type="domain" description="VWFD" evidence="4">
    <location>
        <begin position="133"/>
        <end position="319"/>
    </location>
</feature>
<dbReference type="SUPFAM" id="SSF57567">
    <property type="entry name" value="Serine protease inhibitors"/>
    <property type="match status" value="1"/>
</dbReference>
<dbReference type="PANTHER" id="PTHR11339:SF374">
    <property type="entry name" value="ZONADHESIN"/>
    <property type="match status" value="1"/>
</dbReference>
<organism evidence="5 6">
    <name type="scientific">Mola mola</name>
    <name type="common">Ocean sunfish</name>
    <name type="synonym">Tetraodon mola</name>
    <dbReference type="NCBI Taxonomy" id="94237"/>
    <lineage>
        <taxon>Eukaryota</taxon>
        <taxon>Metazoa</taxon>
        <taxon>Chordata</taxon>
        <taxon>Craniata</taxon>
        <taxon>Vertebrata</taxon>
        <taxon>Euteleostomi</taxon>
        <taxon>Actinopterygii</taxon>
        <taxon>Neopterygii</taxon>
        <taxon>Teleostei</taxon>
        <taxon>Neoteleostei</taxon>
        <taxon>Acanthomorphata</taxon>
        <taxon>Eupercaria</taxon>
        <taxon>Tetraodontiformes</taxon>
        <taxon>Molidae</taxon>
        <taxon>Mola</taxon>
    </lineage>
</organism>
<evidence type="ECO:0000256" key="3">
    <source>
        <dbReference type="SAM" id="SignalP"/>
    </source>
</evidence>
<proteinExistence type="predicted"/>
<dbReference type="Proteomes" id="UP000261620">
    <property type="component" value="Unplaced"/>
</dbReference>
<dbReference type="SMART" id="SM00216">
    <property type="entry name" value="VWD"/>
    <property type="match status" value="1"/>
</dbReference>
<dbReference type="PROSITE" id="PS51233">
    <property type="entry name" value="VWFD"/>
    <property type="match status" value="1"/>
</dbReference>
<dbReference type="GO" id="GO:0031012">
    <property type="term" value="C:extracellular matrix"/>
    <property type="evidence" value="ECO:0007669"/>
    <property type="project" value="TreeGrafter"/>
</dbReference>
<keyword evidence="2" id="KW-0325">Glycoprotein</keyword>
<dbReference type="InterPro" id="IPR050780">
    <property type="entry name" value="Mucin_vWF_Thrombospondin_sf"/>
</dbReference>